<dbReference type="EMBL" id="CAJNOR010000639">
    <property type="protein sequence ID" value="CAF0969604.1"/>
    <property type="molecule type" value="Genomic_DNA"/>
</dbReference>
<feature type="domain" description="Bulb-type lectin" evidence="1">
    <location>
        <begin position="29"/>
        <end position="112"/>
    </location>
</feature>
<proteinExistence type="predicted"/>
<dbReference type="InterPro" id="IPR001480">
    <property type="entry name" value="Bulb-type_lectin_dom"/>
</dbReference>
<comment type="caution">
    <text evidence="2">The sequence shown here is derived from an EMBL/GenBank/DDBJ whole genome shotgun (WGS) entry which is preliminary data.</text>
</comment>
<sequence>MLMRHAESTTTSSTSTTTVTIPTPPFCLCANVTSSVFLYNNQFIYSPTSRTYAVGMLNNPFGVCKALAVYTASANIILWTANTNKGGYGEPFCLNMLDTGILMYVDGSGSTI</sequence>
<evidence type="ECO:0000313" key="3">
    <source>
        <dbReference type="Proteomes" id="UP000663828"/>
    </source>
</evidence>
<evidence type="ECO:0000259" key="1">
    <source>
        <dbReference type="PROSITE" id="PS50927"/>
    </source>
</evidence>
<gene>
    <name evidence="2" type="ORF">XAT740_LOCUS11594</name>
</gene>
<evidence type="ECO:0000313" key="2">
    <source>
        <dbReference type="EMBL" id="CAF0969604.1"/>
    </source>
</evidence>
<dbReference type="PROSITE" id="PS50927">
    <property type="entry name" value="BULB_LECTIN"/>
    <property type="match status" value="1"/>
</dbReference>
<protein>
    <recommendedName>
        <fullName evidence="1">Bulb-type lectin domain-containing protein</fullName>
    </recommendedName>
</protein>
<organism evidence="2 3">
    <name type="scientific">Adineta ricciae</name>
    <name type="common">Rotifer</name>
    <dbReference type="NCBI Taxonomy" id="249248"/>
    <lineage>
        <taxon>Eukaryota</taxon>
        <taxon>Metazoa</taxon>
        <taxon>Spiralia</taxon>
        <taxon>Gnathifera</taxon>
        <taxon>Rotifera</taxon>
        <taxon>Eurotatoria</taxon>
        <taxon>Bdelloidea</taxon>
        <taxon>Adinetida</taxon>
        <taxon>Adinetidae</taxon>
        <taxon>Adineta</taxon>
    </lineage>
</organism>
<dbReference type="AlphaFoldDB" id="A0A814EI57"/>
<reference evidence="2" key="1">
    <citation type="submission" date="2021-02" db="EMBL/GenBank/DDBJ databases">
        <authorList>
            <person name="Nowell W R."/>
        </authorList>
    </citation>
    <scope>NUCLEOTIDE SEQUENCE</scope>
</reference>
<name>A0A814EI57_ADIRI</name>
<keyword evidence="3" id="KW-1185">Reference proteome</keyword>
<accession>A0A814EI57</accession>
<dbReference type="Proteomes" id="UP000663828">
    <property type="component" value="Unassembled WGS sequence"/>
</dbReference>